<sequence>MTAYGPAAGLRMDRRTVLALGGALSLAALAGCSPPVNPIATATPGPAPTGIGPRKILKATGLDTPWSMVRAKDGRILVSERDTARILSLSPDGNLMPLVHLPQVVAGGEAGLLGLEIIAASGEAEWLYAYLGTETDNRVVRMQLQGSGVGPVEDILLGIPRANIHNGGRIKQGPDGLLYIGTGDATDREAAQDPSRLNGKILRINPDGSIPEANPFAGSPVYSYGHRNVQGLGWDSSGRLWASELGPEKNDEVNLIEPGKNYGWPFVTGVARDARFVDPIHVWPSTADASPSALAIAGDIAYVACLRGERLWELPLPAGEPTAGGTLPGARELLSGQEGRLRDALLVGDELWVATNEGADSRIIALELPVA</sequence>
<reference evidence="3 4" key="1">
    <citation type="submission" date="2021-03" db="EMBL/GenBank/DDBJ databases">
        <title>Sequencing the genomes of 1000 actinobacteria strains.</title>
        <authorList>
            <person name="Klenk H.-P."/>
        </authorList>
    </citation>
    <scope>NUCLEOTIDE SEQUENCE [LARGE SCALE GENOMIC DNA]</scope>
    <source>
        <strain evidence="3 4">DSM 15454</strain>
    </source>
</reference>
<dbReference type="PANTHER" id="PTHR19328">
    <property type="entry name" value="HEDGEHOG-INTERACTING PROTEIN"/>
    <property type="match status" value="1"/>
</dbReference>
<dbReference type="InterPro" id="IPR006311">
    <property type="entry name" value="TAT_signal"/>
</dbReference>
<gene>
    <name evidence="3" type="ORF">JOF46_001285</name>
</gene>
<dbReference type="PROSITE" id="PS51318">
    <property type="entry name" value="TAT"/>
    <property type="match status" value="1"/>
</dbReference>
<name>A0ABS4WBS2_9MICC</name>
<dbReference type="Pfam" id="PF07995">
    <property type="entry name" value="GSDH"/>
    <property type="match status" value="1"/>
</dbReference>
<comment type="caution">
    <text evidence="3">The sequence shown here is derived from an EMBL/GenBank/DDBJ whole genome shotgun (WGS) entry which is preliminary data.</text>
</comment>
<feature type="chain" id="PRO_5045719915" evidence="1">
    <location>
        <begin position="31"/>
        <end position="371"/>
    </location>
</feature>
<evidence type="ECO:0000259" key="2">
    <source>
        <dbReference type="Pfam" id="PF07995"/>
    </source>
</evidence>
<protein>
    <submittedName>
        <fullName evidence="3">Glucose/arabinose dehydrogenase</fullName>
    </submittedName>
</protein>
<dbReference type="SUPFAM" id="SSF50952">
    <property type="entry name" value="Soluble quinoprotein glucose dehydrogenase"/>
    <property type="match status" value="1"/>
</dbReference>
<evidence type="ECO:0000313" key="4">
    <source>
        <dbReference type="Proteomes" id="UP000766570"/>
    </source>
</evidence>
<proteinExistence type="predicted"/>
<dbReference type="Proteomes" id="UP000766570">
    <property type="component" value="Unassembled WGS sequence"/>
</dbReference>
<accession>A0ABS4WBS2</accession>
<keyword evidence="4" id="KW-1185">Reference proteome</keyword>
<dbReference type="EMBL" id="JAGIOE010000001">
    <property type="protein sequence ID" value="MBP2373373.1"/>
    <property type="molecule type" value="Genomic_DNA"/>
</dbReference>
<dbReference type="InterPro" id="IPR011041">
    <property type="entry name" value="Quinoprot_gluc/sorb_DH_b-prop"/>
</dbReference>
<dbReference type="RefSeq" id="WP_209906561.1">
    <property type="nucleotide sequence ID" value="NZ_BAAAMI010000005.1"/>
</dbReference>
<dbReference type="Gene3D" id="2.120.10.30">
    <property type="entry name" value="TolB, C-terminal domain"/>
    <property type="match status" value="1"/>
</dbReference>
<feature type="signal peptide" evidence="1">
    <location>
        <begin position="1"/>
        <end position="30"/>
    </location>
</feature>
<dbReference type="PANTHER" id="PTHR19328:SF13">
    <property type="entry name" value="HIPL1 PROTEIN"/>
    <property type="match status" value="1"/>
</dbReference>
<dbReference type="InterPro" id="IPR012938">
    <property type="entry name" value="Glc/Sorbosone_DH"/>
</dbReference>
<evidence type="ECO:0000256" key="1">
    <source>
        <dbReference type="SAM" id="SignalP"/>
    </source>
</evidence>
<dbReference type="InterPro" id="IPR011042">
    <property type="entry name" value="6-blade_b-propeller_TolB-like"/>
</dbReference>
<organism evidence="3 4">
    <name type="scientific">Paeniglutamicibacter psychrophenolicus</name>
    <dbReference type="NCBI Taxonomy" id="257454"/>
    <lineage>
        <taxon>Bacteria</taxon>
        <taxon>Bacillati</taxon>
        <taxon>Actinomycetota</taxon>
        <taxon>Actinomycetes</taxon>
        <taxon>Micrococcales</taxon>
        <taxon>Micrococcaceae</taxon>
        <taxon>Paeniglutamicibacter</taxon>
    </lineage>
</organism>
<evidence type="ECO:0000313" key="3">
    <source>
        <dbReference type="EMBL" id="MBP2373373.1"/>
    </source>
</evidence>
<feature type="domain" description="Glucose/Sorbosone dehydrogenase" evidence="2">
    <location>
        <begin position="62"/>
        <end position="357"/>
    </location>
</feature>
<keyword evidence="1" id="KW-0732">Signal</keyword>